<name>A0A0N7HWR0_9BACT</name>
<proteinExistence type="predicted"/>
<evidence type="ECO:0000313" key="2">
    <source>
        <dbReference type="Proteomes" id="UP000061382"/>
    </source>
</evidence>
<gene>
    <name evidence="1" type="ORF">DC20_14400</name>
</gene>
<evidence type="ECO:0000313" key="1">
    <source>
        <dbReference type="EMBL" id="ALI99944.1"/>
    </source>
</evidence>
<dbReference type="Proteomes" id="UP000061382">
    <property type="component" value="Chromosome"/>
</dbReference>
<protein>
    <recommendedName>
        <fullName evidence="3">Tetratricopeptide repeat protein</fullName>
    </recommendedName>
</protein>
<sequence>MEAYWKLGTLHMDNGNWKAAMLEIGKFMLMASNMKNEPAYEQALSYLTECAFEMKDKTLCEHFGKRTLAVNPKNDYVLDYLANLDSL</sequence>
<organism evidence="1 2">
    <name type="scientific">Rufibacter tibetensis</name>
    <dbReference type="NCBI Taxonomy" id="512763"/>
    <lineage>
        <taxon>Bacteria</taxon>
        <taxon>Pseudomonadati</taxon>
        <taxon>Bacteroidota</taxon>
        <taxon>Cytophagia</taxon>
        <taxon>Cytophagales</taxon>
        <taxon>Hymenobacteraceae</taxon>
        <taxon>Rufibacter</taxon>
    </lineage>
</organism>
<dbReference type="STRING" id="512763.DC20_14400"/>
<dbReference type="InterPro" id="IPR011990">
    <property type="entry name" value="TPR-like_helical_dom_sf"/>
</dbReference>
<dbReference type="AlphaFoldDB" id="A0A0N7HWR0"/>
<dbReference type="KEGG" id="rti:DC20_14400"/>
<dbReference type="Gene3D" id="1.25.40.10">
    <property type="entry name" value="Tetratricopeptide repeat domain"/>
    <property type="match status" value="1"/>
</dbReference>
<reference evidence="1 2" key="1">
    <citation type="submission" date="2015-08" db="EMBL/GenBank/DDBJ databases">
        <title>Complete genome sequence of Rufibacter tibetensis strain 1351t, a radiation-resistant bacterium from tibet plateau.</title>
        <authorList>
            <person name="Dai J."/>
        </authorList>
    </citation>
    <scope>NUCLEOTIDE SEQUENCE [LARGE SCALE GENOMIC DNA]</scope>
    <source>
        <strain evidence="1 2">1351</strain>
    </source>
</reference>
<accession>A0A0N7HWR0</accession>
<dbReference type="OrthoDB" id="879440at2"/>
<dbReference type="PATRIC" id="fig|512763.3.peg.3166"/>
<dbReference type="EMBL" id="CP012643">
    <property type="protein sequence ID" value="ALI99944.1"/>
    <property type="molecule type" value="Genomic_DNA"/>
</dbReference>
<dbReference type="SUPFAM" id="SSF48452">
    <property type="entry name" value="TPR-like"/>
    <property type="match status" value="1"/>
</dbReference>
<evidence type="ECO:0008006" key="3">
    <source>
        <dbReference type="Google" id="ProtNLM"/>
    </source>
</evidence>
<keyword evidence="2" id="KW-1185">Reference proteome</keyword>